<proteinExistence type="predicted"/>
<dbReference type="EMBL" id="LR796323">
    <property type="protein sequence ID" value="CAB4136728.1"/>
    <property type="molecule type" value="Genomic_DNA"/>
</dbReference>
<dbReference type="InterPro" id="IPR036514">
    <property type="entry name" value="SGNH_hydro_sf"/>
</dbReference>
<gene>
    <name evidence="1" type="ORF">UFOVP307_20</name>
</gene>
<organism evidence="1">
    <name type="scientific">uncultured Caudovirales phage</name>
    <dbReference type="NCBI Taxonomy" id="2100421"/>
    <lineage>
        <taxon>Viruses</taxon>
        <taxon>Duplodnaviria</taxon>
        <taxon>Heunggongvirae</taxon>
        <taxon>Uroviricota</taxon>
        <taxon>Caudoviricetes</taxon>
        <taxon>Peduoviridae</taxon>
        <taxon>Maltschvirus</taxon>
        <taxon>Maltschvirus maltsch</taxon>
    </lineage>
</organism>
<name>A0A6J5LR05_9CAUD</name>
<dbReference type="Gene3D" id="3.40.50.1110">
    <property type="entry name" value="SGNH hydrolase"/>
    <property type="match status" value="1"/>
</dbReference>
<reference evidence="1" key="1">
    <citation type="submission" date="2020-04" db="EMBL/GenBank/DDBJ databases">
        <authorList>
            <person name="Chiriac C."/>
            <person name="Salcher M."/>
            <person name="Ghai R."/>
            <person name="Kavagutti S V."/>
        </authorList>
    </citation>
    <scope>NUCLEOTIDE SEQUENCE</scope>
</reference>
<dbReference type="SUPFAM" id="SSF52266">
    <property type="entry name" value="SGNH hydrolase"/>
    <property type="match status" value="1"/>
</dbReference>
<sequence length="1293" mass="129980">MAISDALRYQLNTGGSADTLYGIIRDFLATSPDAASTQAQMRQYGISAEDVANATGGKSGGLLSGNILAGASWNSLNTALPEQLTAATGQATSNYAVGGATTADTLTQLNTFLAGGGQFDPNSTVYLQTGGVDFLQGVDKGTIKDNISEIVKTLGDQGVNVVLTGSPYAKSIDDVINNNFDPKVDSLFTEIAKENKNVALVGTQGEILQNKNLLVDALHTNAEGTAIYNQSVIDALSQFKNEVPSSTPEAIAQVQQTNTVATTPPIITQAAASPAVAQTLVDTIPAVSSATTKASANVIPTARGTVIEGDNIEEKIAGVPQVVYETRVDPNNTANWETFNPKTGEVIDRGTFAGGGDKGLLAAAAPVIGLAASTVGLPGLTGLLGGLTGTTGSTLAGLTGATIGGGTTAIAGGTGQDILKGALLGGAASYGASTLDNYLATGSTADVGLTERQFAVQDAKNLASQGLSTNQIADTLTAGGYNDITVQRAISSITGTPVPSLPIPGAVNVTGASTPAVSTGGLLGGLVTPTTTPATTQATTPTTETVNVTGATQPQMVDQATLNLVNSQLASTLGTPANLANLQVTGQGLLSGADTNTALAGVIAGLPSVSTPTTQAGTVNVTGDNLASTQQITNAILATVPNVTVQQAQNQAQVLITSGQNLTTSDLVSAVSAVSPNITNTVAEQIITSSNSDAIQPVVSALVSTVTPTTTSNLANVQVTGDRVASTQEIANAVIATVPNVTAQQAQTQAEVIVSSGQNLKVSDLVDAVSAISPNITNTVAEQIITSDRPITNQEIVSALAGTVTAVNQPIAQQTITANKAAQTQEIASAVTSLIPNVTPAQATTIAETVINSGRPITAQEVASVAAAVVPALAATSMATQTITAPRPTNVGETLAALPASLLPASVTGTTPTTPATTPASTSNPLLNAAGTAGLSSLLGGLGSSTANLISGGLGTAGNLLQMQTSREAAQRAQAMIDAETKAAKDAAQFRPIGMTTRFGTSQFGFDPATGRLSSAGYSLTPDVKAQQDRFMALSNQGLTQVEQAQGQFAPLQTGAQRLFGLGNQYLAQSPEQVAQNYLNQQMSLLQPGRELELANLQNKLQQQGRGGLSVAQGGTMGATTPELQALYNARATQEAQLAANAQQAGQRDVLFGAGLLGQGATAMGNYYGGQQAAYAPYTAALGQAQTLETLGQKPYDMGINLGQLGAQAGFNVGQLGLKGAQISAGLATSADATRNLLAQGLTAAGNPNAMVGQSLSGLFGGGLQSALSGTGLGASGFGTGLAYGNQDLGLFL</sequence>
<protein>
    <submittedName>
        <fullName evidence="1">Uncharacterized protein</fullName>
    </submittedName>
</protein>
<accession>A0A6J5LR05</accession>
<evidence type="ECO:0000313" key="1">
    <source>
        <dbReference type="EMBL" id="CAB4136728.1"/>
    </source>
</evidence>